<proteinExistence type="inferred from homology"/>
<feature type="binding site" evidence="10">
    <location>
        <position position="203"/>
    </location>
    <ligand>
        <name>Mn(2+)</name>
        <dbReference type="ChEBI" id="CHEBI:29035"/>
    </ligand>
</feature>
<evidence type="ECO:0000256" key="10">
    <source>
        <dbReference type="HAMAP-Rule" id="MF_01470"/>
    </source>
</evidence>
<name>A0ABS4HQA5_9STAP</name>
<dbReference type="PANTHER" id="PTHR34353:SF2">
    <property type="entry name" value="CRISPR-ASSOCIATED ENDONUCLEASE CAS1 1"/>
    <property type="match status" value="1"/>
</dbReference>
<keyword evidence="4 10" id="KW-0378">Hydrolase</keyword>
<organism evidence="11 12">
    <name type="scientific">Jeotgalicoccus aerolatus</name>
    <dbReference type="NCBI Taxonomy" id="709510"/>
    <lineage>
        <taxon>Bacteria</taxon>
        <taxon>Bacillati</taxon>
        <taxon>Bacillota</taxon>
        <taxon>Bacilli</taxon>
        <taxon>Bacillales</taxon>
        <taxon>Staphylococcaceae</taxon>
        <taxon>Jeotgalicoccus</taxon>
    </lineage>
</organism>
<dbReference type="InterPro" id="IPR002729">
    <property type="entry name" value="CRISPR-assoc_Cas1"/>
</dbReference>
<keyword evidence="8 10" id="KW-0464">Manganese</keyword>
<keyword evidence="6 10" id="KW-0051">Antiviral defense</keyword>
<evidence type="ECO:0000256" key="3">
    <source>
        <dbReference type="ARBA" id="ARBA00022759"/>
    </source>
</evidence>
<evidence type="ECO:0000313" key="12">
    <source>
        <dbReference type="Proteomes" id="UP001519348"/>
    </source>
</evidence>
<accession>A0ABS4HQA5</accession>
<dbReference type="EMBL" id="JAGGKN010000007">
    <property type="protein sequence ID" value="MBP1952993.1"/>
    <property type="molecule type" value="Genomic_DNA"/>
</dbReference>
<comment type="subunit">
    <text evidence="9 10">Homodimer, forms a heterotetramer with a Cas2 homodimer.</text>
</comment>
<keyword evidence="7 10" id="KW-0238">DNA-binding</keyword>
<keyword evidence="3 10" id="KW-0255">Endonuclease</keyword>
<sequence>MSFRTVLLSKDSKISLRMNHLVVKSDKLNHIPLTEIGVLLIENPNISMSGHILNALANSKILTILCDKNHMPCSVVESVYGHHRQSKNIKKQINWNPVNSKRIWQLIIKEKISHQGRVLKSFYPEFDLESFTVYADTVEINDMTNREGHAAKVYFRQLFGEWFIRSFDDEVNAGLNYGYSLISATFSRIIKSKGYLTELGVNHTSEFNHHNLSSDLMEVFRPLVDRVVFENIEDTFDKEEKRVLLDIFNAKILINGKRQYFLNAVDIYVDSIFKYLETGNENYIKFPIWDK</sequence>
<comment type="function">
    <text evidence="10">CRISPR (clustered regularly interspaced short palindromic repeat), is an adaptive immune system that provides protection against mobile genetic elements (viruses, transposable elements and conjugative plasmids). CRISPR clusters contain spacers, sequences complementary to antecedent mobile elements, and target invading nucleic acids. CRISPR clusters are transcribed and processed into CRISPR RNA (crRNA). Acts as a dsDNA endonuclease. Involved in the integration of spacer DNA into the CRISPR cassette.</text>
</comment>
<feature type="binding site" evidence="10">
    <location>
        <position position="147"/>
    </location>
    <ligand>
        <name>Mn(2+)</name>
        <dbReference type="ChEBI" id="CHEBI:29035"/>
    </ligand>
</feature>
<evidence type="ECO:0000256" key="8">
    <source>
        <dbReference type="ARBA" id="ARBA00023211"/>
    </source>
</evidence>
<protein>
    <recommendedName>
        <fullName evidence="10">CRISPR-associated endonuclease Cas1</fullName>
        <ecNumber evidence="10">3.1.-.-</ecNumber>
    </recommendedName>
</protein>
<dbReference type="RefSeq" id="WP_186089639.1">
    <property type="nucleotide sequence ID" value="NZ_BMCN01000002.1"/>
</dbReference>
<keyword evidence="5 10" id="KW-0460">Magnesium</keyword>
<dbReference type="Proteomes" id="UP001519348">
    <property type="component" value="Unassembled WGS sequence"/>
</dbReference>
<dbReference type="InterPro" id="IPR042206">
    <property type="entry name" value="CRISPR-assoc_Cas1_C"/>
</dbReference>
<keyword evidence="12" id="KW-1185">Reference proteome</keyword>
<evidence type="ECO:0000256" key="5">
    <source>
        <dbReference type="ARBA" id="ARBA00022842"/>
    </source>
</evidence>
<dbReference type="Gene3D" id="1.20.120.920">
    <property type="entry name" value="CRISPR-associated endonuclease Cas1, C-terminal domain"/>
    <property type="match status" value="1"/>
</dbReference>
<keyword evidence="1 10" id="KW-0540">Nuclease</keyword>
<evidence type="ECO:0000256" key="6">
    <source>
        <dbReference type="ARBA" id="ARBA00023118"/>
    </source>
</evidence>
<evidence type="ECO:0000256" key="1">
    <source>
        <dbReference type="ARBA" id="ARBA00022722"/>
    </source>
</evidence>
<dbReference type="NCBIfam" id="TIGR03639">
    <property type="entry name" value="cas1_NMENI"/>
    <property type="match status" value="1"/>
</dbReference>
<evidence type="ECO:0000256" key="7">
    <source>
        <dbReference type="ARBA" id="ARBA00023125"/>
    </source>
</evidence>
<reference evidence="11 12" key="1">
    <citation type="submission" date="2021-03" db="EMBL/GenBank/DDBJ databases">
        <title>Genomic Encyclopedia of Type Strains, Phase IV (KMG-IV): sequencing the most valuable type-strain genomes for metagenomic binning, comparative biology and taxonomic classification.</title>
        <authorList>
            <person name="Goeker M."/>
        </authorList>
    </citation>
    <scope>NUCLEOTIDE SEQUENCE [LARGE SCALE GENOMIC DNA]</scope>
    <source>
        <strain evidence="11 12">DSM 22420</strain>
    </source>
</reference>
<dbReference type="EC" id="3.1.-.-" evidence="10"/>
<comment type="cofactor">
    <cofactor evidence="10">
        <name>Mg(2+)</name>
        <dbReference type="ChEBI" id="CHEBI:18420"/>
    </cofactor>
    <cofactor evidence="10">
        <name>Mn(2+)</name>
        <dbReference type="ChEBI" id="CHEBI:29035"/>
    </cofactor>
</comment>
<dbReference type="PANTHER" id="PTHR34353">
    <property type="entry name" value="CRISPR-ASSOCIATED ENDONUCLEASE CAS1 1"/>
    <property type="match status" value="1"/>
</dbReference>
<feature type="binding site" evidence="10">
    <location>
        <position position="218"/>
    </location>
    <ligand>
        <name>Mn(2+)</name>
        <dbReference type="ChEBI" id="CHEBI:29035"/>
    </ligand>
</feature>
<evidence type="ECO:0000256" key="4">
    <source>
        <dbReference type="ARBA" id="ARBA00022801"/>
    </source>
</evidence>
<dbReference type="NCBIfam" id="TIGR00287">
    <property type="entry name" value="cas1"/>
    <property type="match status" value="1"/>
</dbReference>
<dbReference type="InterPro" id="IPR019855">
    <property type="entry name" value="CRISPR-assoc_Cas1_NMENI"/>
</dbReference>
<comment type="similarity">
    <text evidence="10">Belongs to the CRISPR-associated endonuclease Cas1 family.</text>
</comment>
<evidence type="ECO:0000256" key="9">
    <source>
        <dbReference type="ARBA" id="ARBA00038592"/>
    </source>
</evidence>
<dbReference type="Pfam" id="PF01867">
    <property type="entry name" value="Cas_Cas1"/>
    <property type="match status" value="1"/>
</dbReference>
<evidence type="ECO:0000256" key="2">
    <source>
        <dbReference type="ARBA" id="ARBA00022723"/>
    </source>
</evidence>
<comment type="caution">
    <text evidence="11">The sequence shown here is derived from an EMBL/GenBank/DDBJ whole genome shotgun (WGS) entry which is preliminary data.</text>
</comment>
<gene>
    <name evidence="10" type="primary">cas1</name>
    <name evidence="11" type="ORF">J2Z27_002074</name>
</gene>
<dbReference type="InterPro" id="IPR050646">
    <property type="entry name" value="Cas1"/>
</dbReference>
<dbReference type="HAMAP" id="MF_01470">
    <property type="entry name" value="Cas1"/>
    <property type="match status" value="1"/>
</dbReference>
<evidence type="ECO:0000313" key="11">
    <source>
        <dbReference type="EMBL" id="MBP1952993.1"/>
    </source>
</evidence>
<keyword evidence="2 10" id="KW-0479">Metal-binding</keyword>